<dbReference type="InterPro" id="IPR042171">
    <property type="entry name" value="Acyl-CoA_hotdog"/>
</dbReference>
<dbReference type="InterPro" id="IPR052389">
    <property type="entry name" value="Sec_Metab_Biosynth-Assoc"/>
</dbReference>
<organism evidence="3 4">
    <name type="scientific">Gallaecimonas pentaromativorans</name>
    <dbReference type="NCBI Taxonomy" id="584787"/>
    <lineage>
        <taxon>Bacteria</taxon>
        <taxon>Pseudomonadati</taxon>
        <taxon>Pseudomonadota</taxon>
        <taxon>Gammaproteobacteria</taxon>
        <taxon>Enterobacterales</taxon>
        <taxon>Gallaecimonadaceae</taxon>
        <taxon>Gallaecimonas</taxon>
    </lineage>
</organism>
<evidence type="ECO:0000313" key="4">
    <source>
        <dbReference type="Proteomes" id="UP000268033"/>
    </source>
</evidence>
<proteinExistence type="predicted"/>
<protein>
    <submittedName>
        <fullName evidence="3">Thioesterase superfamily protein</fullName>
    </submittedName>
</protein>
<gene>
    <name evidence="3" type="ORF">EDC28_103121</name>
</gene>
<dbReference type="Gene3D" id="2.40.160.210">
    <property type="entry name" value="Acyl-CoA thioesterase, double hotdog domain"/>
    <property type="match status" value="1"/>
</dbReference>
<dbReference type="EMBL" id="RJUL01000003">
    <property type="protein sequence ID" value="ROQ28528.1"/>
    <property type="molecule type" value="Genomic_DNA"/>
</dbReference>
<sequence>MDSSASPLSHPFDNAIRLTGSNGHYQGQTTAPYANMVGPFGGVLAGVMLKAVLQHPQCQGEPVALTVNFLAPVADGDFTVDAKAVRTNRSTQHWYVELSQQGQVALTATAVFATRRETWSAPQTPYPGAPRSESVPAMPKVPGLPGFFANYDLRLVRGGIAPMPQAEARLPHCSDTLLWARDNPPRPLDFPALAALSDIFFPRLFVRRQGPALIGTVSMNIIFHADANTLARQGEQYLLGEARAHRFYNGYFDQSAELWSSDGELLVTTNQVVYYKE</sequence>
<dbReference type="InterPro" id="IPR049450">
    <property type="entry name" value="ACOT8-like_C"/>
</dbReference>
<dbReference type="PANTHER" id="PTHR38110:SF1">
    <property type="entry name" value="THIOESTERASE DOMAIN-CONTAINING PROTEIN"/>
    <property type="match status" value="1"/>
</dbReference>
<dbReference type="STRING" id="584787.GCA_001247655_00305"/>
<dbReference type="Pfam" id="PF20789">
    <property type="entry name" value="4HBT_3C"/>
    <property type="match status" value="1"/>
</dbReference>
<evidence type="ECO:0000259" key="2">
    <source>
        <dbReference type="Pfam" id="PF20789"/>
    </source>
</evidence>
<dbReference type="SUPFAM" id="SSF54637">
    <property type="entry name" value="Thioesterase/thiol ester dehydrase-isomerase"/>
    <property type="match status" value="2"/>
</dbReference>
<evidence type="ECO:0000313" key="3">
    <source>
        <dbReference type="EMBL" id="ROQ28528.1"/>
    </source>
</evidence>
<keyword evidence="4" id="KW-1185">Reference proteome</keyword>
<dbReference type="InterPro" id="IPR029069">
    <property type="entry name" value="HotDog_dom_sf"/>
</dbReference>
<name>A0A3N1PKY0_9GAMM</name>
<dbReference type="Proteomes" id="UP000268033">
    <property type="component" value="Unassembled WGS sequence"/>
</dbReference>
<accession>A0A3N1PKY0</accession>
<dbReference type="Pfam" id="PF13622">
    <property type="entry name" value="4HBT_3"/>
    <property type="match status" value="1"/>
</dbReference>
<comment type="caution">
    <text evidence="3">The sequence shown here is derived from an EMBL/GenBank/DDBJ whole genome shotgun (WGS) entry which is preliminary data.</text>
</comment>
<feature type="domain" description="Acyl-CoA thioesterase-like N-terminal HotDog" evidence="1">
    <location>
        <begin position="33"/>
        <end position="113"/>
    </location>
</feature>
<feature type="domain" description="Acyl-CoA thioesterase-like C-terminal" evidence="2">
    <location>
        <begin position="134"/>
        <end position="274"/>
    </location>
</feature>
<dbReference type="RefSeq" id="WP_123421235.1">
    <property type="nucleotide sequence ID" value="NZ_RJUL01000003.1"/>
</dbReference>
<dbReference type="AlphaFoldDB" id="A0A3N1PKY0"/>
<reference evidence="3 4" key="1">
    <citation type="submission" date="2018-11" db="EMBL/GenBank/DDBJ databases">
        <title>Genomic Encyclopedia of Type Strains, Phase IV (KMG-IV): sequencing the most valuable type-strain genomes for metagenomic binning, comparative biology and taxonomic classification.</title>
        <authorList>
            <person name="Goeker M."/>
        </authorList>
    </citation>
    <scope>NUCLEOTIDE SEQUENCE [LARGE SCALE GENOMIC DNA]</scope>
    <source>
        <strain evidence="3 4">DSM 21945</strain>
    </source>
</reference>
<dbReference type="InterPro" id="IPR049449">
    <property type="entry name" value="TesB_ACOT8-like_N"/>
</dbReference>
<dbReference type="PANTHER" id="PTHR38110">
    <property type="entry name" value="CHROMOSOME 23, WHOLE GENOME SHOTGUN SEQUENCE"/>
    <property type="match status" value="1"/>
</dbReference>
<evidence type="ECO:0000259" key="1">
    <source>
        <dbReference type="Pfam" id="PF13622"/>
    </source>
</evidence>